<dbReference type="Proteomes" id="UP000190188">
    <property type="component" value="Unassembled WGS sequence"/>
</dbReference>
<dbReference type="EMBL" id="MSZX01000001">
    <property type="protein sequence ID" value="OPA81529.1"/>
    <property type="molecule type" value="Genomic_DNA"/>
</dbReference>
<keyword evidence="1" id="KW-1133">Transmembrane helix</keyword>
<feature type="transmembrane region" description="Helical" evidence="1">
    <location>
        <begin position="62"/>
        <end position="83"/>
    </location>
</feature>
<evidence type="ECO:0008006" key="4">
    <source>
        <dbReference type="Google" id="ProtNLM"/>
    </source>
</evidence>
<sequence length="184" mass="21523">MTIHIRENKITKQTLIPEKERIWVIGAMAVSVLLVLWGLWNMLNLPSATLHSRRFEETFKSYGSIARLALFFVLANYVLLFIVKQRVWNRMGNIKKWIVLLLRFVRKWHTPIAILAIAFILLHVVAVFMYGFKFDFTSISGLLALLVLLPVPVSGLFRYKRLDRKWHLRSGLIFAVLFLMHAFL</sequence>
<keyword evidence="3" id="KW-1185">Reference proteome</keyword>
<dbReference type="AlphaFoldDB" id="A0A1T2XNR0"/>
<protein>
    <recommendedName>
        <fullName evidence="4">Ferric oxidoreductase domain-containing protein</fullName>
    </recommendedName>
</protein>
<feature type="transmembrane region" description="Helical" evidence="1">
    <location>
        <begin position="166"/>
        <end position="183"/>
    </location>
</feature>
<gene>
    <name evidence="2" type="ORF">BVG16_02300</name>
</gene>
<organism evidence="2 3">
    <name type="scientific">Paenibacillus selenitireducens</name>
    <dbReference type="NCBI Taxonomy" id="1324314"/>
    <lineage>
        <taxon>Bacteria</taxon>
        <taxon>Bacillati</taxon>
        <taxon>Bacillota</taxon>
        <taxon>Bacilli</taxon>
        <taxon>Bacillales</taxon>
        <taxon>Paenibacillaceae</taxon>
        <taxon>Paenibacillus</taxon>
    </lineage>
</organism>
<reference evidence="2 3" key="1">
    <citation type="submission" date="2017-01" db="EMBL/GenBank/DDBJ databases">
        <title>Genome analysis of Paenibacillus selenitrireducens ES3-24.</title>
        <authorList>
            <person name="Xu D."/>
            <person name="Yao R."/>
            <person name="Zheng S."/>
        </authorList>
    </citation>
    <scope>NUCLEOTIDE SEQUENCE [LARGE SCALE GENOMIC DNA]</scope>
    <source>
        <strain evidence="2 3">ES3-24</strain>
    </source>
</reference>
<keyword evidence="1" id="KW-0472">Membrane</keyword>
<comment type="caution">
    <text evidence="2">The sequence shown here is derived from an EMBL/GenBank/DDBJ whole genome shotgun (WGS) entry which is preliminary data.</text>
</comment>
<evidence type="ECO:0000256" key="1">
    <source>
        <dbReference type="SAM" id="Phobius"/>
    </source>
</evidence>
<feature type="transmembrane region" description="Helical" evidence="1">
    <location>
        <begin position="138"/>
        <end position="159"/>
    </location>
</feature>
<feature type="transmembrane region" description="Helical" evidence="1">
    <location>
        <begin position="21"/>
        <end position="42"/>
    </location>
</feature>
<accession>A0A1T2XNR0</accession>
<evidence type="ECO:0000313" key="2">
    <source>
        <dbReference type="EMBL" id="OPA81529.1"/>
    </source>
</evidence>
<name>A0A1T2XNR0_9BACL</name>
<evidence type="ECO:0000313" key="3">
    <source>
        <dbReference type="Proteomes" id="UP000190188"/>
    </source>
</evidence>
<keyword evidence="1" id="KW-0812">Transmembrane</keyword>
<feature type="transmembrane region" description="Helical" evidence="1">
    <location>
        <begin position="112"/>
        <end position="132"/>
    </location>
</feature>
<proteinExistence type="predicted"/>